<sequence length="149" mass="17066">MIDILVYLFENYHDFSARPKTKTLKRRLSAVGFEQKAITTALRWLDGLKATPAIEHPCDQRALRIYLAEEQRKLGLECLAFIAFLETADMLAPALRELVVEGAMLLDDDPVPLAKFKIIVLMILWSREQALEPLIVEELLDDGEHRLLH</sequence>
<dbReference type="Proteomes" id="UP000253831">
    <property type="component" value="Unassembled WGS sequence"/>
</dbReference>
<name>A0A369XR88_9PROT</name>
<evidence type="ECO:0000256" key="1">
    <source>
        <dbReference type="HAMAP-Rule" id="MF_00598"/>
    </source>
</evidence>
<reference evidence="2 3" key="1">
    <citation type="submission" date="2018-05" db="EMBL/GenBank/DDBJ databases">
        <title>Integrated omic analyses show evidence that a Ca. Accumulibacter phosphatis strain performs denitrification under micro-aerobic conditions.</title>
        <authorList>
            <person name="Camejo P.Y."/>
            <person name="Katherine M.D."/>
            <person name="Daniel N.R."/>
        </authorList>
    </citation>
    <scope>NUCLEOTIDE SEQUENCE [LARGE SCALE GENOMIC DNA]</scope>
    <source>
        <strain evidence="2">UW-LDO-IC</strain>
    </source>
</reference>
<dbReference type="AlphaFoldDB" id="A0A369XR88"/>
<dbReference type="PANTHER" id="PTHR38692">
    <property type="entry name" value="PROTEIN SMG"/>
    <property type="match status" value="1"/>
</dbReference>
<dbReference type="RefSeq" id="WP_332356734.1">
    <property type="nucleotide sequence ID" value="NZ_JAZKTZ010000017.1"/>
</dbReference>
<gene>
    <name evidence="1" type="primary">smg</name>
    <name evidence="2" type="ORF">DVS81_06495</name>
</gene>
<evidence type="ECO:0000313" key="2">
    <source>
        <dbReference type="EMBL" id="RDE51346.1"/>
    </source>
</evidence>
<proteinExistence type="inferred from homology"/>
<protein>
    <recommendedName>
        <fullName evidence="1">Protein Smg homolog</fullName>
    </recommendedName>
</protein>
<dbReference type="PANTHER" id="PTHR38692:SF1">
    <property type="entry name" value="PROTEIN SMG"/>
    <property type="match status" value="1"/>
</dbReference>
<evidence type="ECO:0000313" key="3">
    <source>
        <dbReference type="Proteomes" id="UP000253831"/>
    </source>
</evidence>
<dbReference type="EMBL" id="QPGA01000008">
    <property type="protein sequence ID" value="RDE51346.1"/>
    <property type="molecule type" value="Genomic_DNA"/>
</dbReference>
<accession>A0A369XR88</accession>
<comment type="caution">
    <text evidence="2">The sequence shown here is derived from an EMBL/GenBank/DDBJ whole genome shotgun (WGS) entry which is preliminary data.</text>
</comment>
<dbReference type="Pfam" id="PF04361">
    <property type="entry name" value="DUF494"/>
    <property type="match status" value="1"/>
</dbReference>
<organism evidence="2 3">
    <name type="scientific">Candidatus Accumulibacter meliphilus</name>
    <dbReference type="NCBI Taxonomy" id="2211374"/>
    <lineage>
        <taxon>Bacteria</taxon>
        <taxon>Pseudomonadati</taxon>
        <taxon>Pseudomonadota</taxon>
        <taxon>Betaproteobacteria</taxon>
        <taxon>Candidatus Accumulibacter</taxon>
    </lineage>
</organism>
<dbReference type="InterPro" id="IPR007456">
    <property type="entry name" value="Smg"/>
</dbReference>
<dbReference type="HAMAP" id="MF_00598">
    <property type="entry name" value="Smg"/>
    <property type="match status" value="1"/>
</dbReference>
<comment type="similarity">
    <text evidence="1">Belongs to the Smg family.</text>
</comment>